<geneLocation type="plasmid" evidence="1 2">
    <name>pDAETH-4</name>
</geneLocation>
<proteinExistence type="predicted"/>
<reference evidence="1" key="1">
    <citation type="submission" date="2022-07" db="EMBL/GenBank/DDBJ databases">
        <title>Complete Genome Sequence of the Radioresistant Bacterium Deinococcus aetherius ST0316, Isolated from the Air Dust collected in Lower Stratosphere above Japan.</title>
        <authorList>
            <person name="Satoh K."/>
            <person name="Hagiwara K."/>
            <person name="Katsumata K."/>
            <person name="Kubo A."/>
            <person name="Yokobori S."/>
            <person name="Yamagishi A."/>
            <person name="Oono Y."/>
            <person name="Narumi I."/>
        </authorList>
    </citation>
    <scope>NUCLEOTIDE SEQUENCE</scope>
    <source>
        <strain evidence="1">ST0316</strain>
        <plasmid evidence="1">pDAETH-4</plasmid>
    </source>
</reference>
<dbReference type="Proteomes" id="UP001064971">
    <property type="component" value="Plasmid pDAETH-4"/>
</dbReference>
<evidence type="ECO:0000313" key="1">
    <source>
        <dbReference type="EMBL" id="BDP44841.1"/>
    </source>
</evidence>
<name>A0ABM8ALY1_9DEIO</name>
<accession>A0ABM8ALY1</accession>
<gene>
    <name evidence="1" type="ORF">DAETH_48100</name>
</gene>
<keyword evidence="1" id="KW-0614">Plasmid</keyword>
<sequence length="112" mass="12486">MTVYAEGGGNDPRACERCGKRPGVIITIGSETGFYCGECVQVIIAFNAGLDHLKQLLDLALNDWLDVWEAHPSFHRDWNELFSMMADNIALDSFVLGILAKRRIVPPPRGQR</sequence>
<dbReference type="RefSeq" id="WP_264778968.1">
    <property type="nucleotide sequence ID" value="NZ_AP026564.1"/>
</dbReference>
<dbReference type="EMBL" id="AP026564">
    <property type="protein sequence ID" value="BDP44841.1"/>
    <property type="molecule type" value="Genomic_DNA"/>
</dbReference>
<protein>
    <submittedName>
        <fullName evidence="1">Uncharacterized protein</fullName>
    </submittedName>
</protein>
<evidence type="ECO:0000313" key="2">
    <source>
        <dbReference type="Proteomes" id="UP001064971"/>
    </source>
</evidence>
<keyword evidence="2" id="KW-1185">Reference proteome</keyword>
<organism evidence="1 2">
    <name type="scientific">Deinococcus aetherius</name>
    <dbReference type="NCBI Taxonomy" id="200252"/>
    <lineage>
        <taxon>Bacteria</taxon>
        <taxon>Thermotogati</taxon>
        <taxon>Deinococcota</taxon>
        <taxon>Deinococci</taxon>
        <taxon>Deinococcales</taxon>
        <taxon>Deinococcaceae</taxon>
        <taxon>Deinococcus</taxon>
    </lineage>
</organism>